<dbReference type="CDD" id="cd04301">
    <property type="entry name" value="NAT_SF"/>
    <property type="match status" value="1"/>
</dbReference>
<evidence type="ECO:0000256" key="1">
    <source>
        <dbReference type="ARBA" id="ARBA00022679"/>
    </source>
</evidence>
<dbReference type="PANTHER" id="PTHR43072:SF23">
    <property type="entry name" value="UPF0039 PROTEIN C11D3.02C"/>
    <property type="match status" value="1"/>
</dbReference>
<keyword evidence="5" id="KW-1185">Reference proteome</keyword>
<dbReference type="InterPro" id="IPR000182">
    <property type="entry name" value="GNAT_dom"/>
</dbReference>
<dbReference type="PROSITE" id="PS51186">
    <property type="entry name" value="GNAT"/>
    <property type="match status" value="1"/>
</dbReference>
<accession>A0A937K128</accession>
<proteinExistence type="predicted"/>
<keyword evidence="2" id="KW-0012">Acyltransferase</keyword>
<dbReference type="Gene3D" id="3.40.630.30">
    <property type="match status" value="1"/>
</dbReference>
<dbReference type="InterPro" id="IPR016181">
    <property type="entry name" value="Acyl_CoA_acyltransferase"/>
</dbReference>
<reference evidence="4" key="1">
    <citation type="submission" date="2021-01" db="EMBL/GenBank/DDBJ databases">
        <title>Fulvivirga kasyanovii gen. nov., sp nov., a novel member of the phylum Bacteroidetes isolated from seawater in a mussel farm.</title>
        <authorList>
            <person name="Zhao L.-H."/>
            <person name="Wang Z.-J."/>
        </authorList>
    </citation>
    <scope>NUCLEOTIDE SEQUENCE</scope>
    <source>
        <strain evidence="4">2943</strain>
    </source>
</reference>
<dbReference type="RefSeq" id="WP_202246737.1">
    <property type="nucleotide sequence ID" value="NZ_JAESIY010000020.1"/>
</dbReference>
<dbReference type="EMBL" id="JAESIY010000020">
    <property type="protein sequence ID" value="MBL3658943.1"/>
    <property type="molecule type" value="Genomic_DNA"/>
</dbReference>
<dbReference type="Proteomes" id="UP000659388">
    <property type="component" value="Unassembled WGS sequence"/>
</dbReference>
<evidence type="ECO:0000313" key="4">
    <source>
        <dbReference type="EMBL" id="MBL3658943.1"/>
    </source>
</evidence>
<evidence type="ECO:0000256" key="2">
    <source>
        <dbReference type="ARBA" id="ARBA00023315"/>
    </source>
</evidence>
<dbReference type="SUPFAM" id="SSF55729">
    <property type="entry name" value="Acyl-CoA N-acyltransferases (Nat)"/>
    <property type="match status" value="1"/>
</dbReference>
<sequence>MNLSVRTAEKRDVSKILEIVNYEIKNSTVIYDYEERTYDYQLDWYETKRRDDMPVLVAEKDEEVLGFGTFGIFRPWAAYKHSAEHSIYIHKDSRGLGIGKILMTELINAAEEKGFHTMIAGVDSSNESSIEFHKKFGFKEIGQFKEVGYKFDRWLDLTFLQLLL</sequence>
<dbReference type="GO" id="GO:0016747">
    <property type="term" value="F:acyltransferase activity, transferring groups other than amino-acyl groups"/>
    <property type="evidence" value="ECO:0007669"/>
    <property type="project" value="InterPro"/>
</dbReference>
<gene>
    <name evidence="4" type="ORF">JL102_22545</name>
</gene>
<dbReference type="PANTHER" id="PTHR43072">
    <property type="entry name" value="N-ACETYLTRANSFERASE"/>
    <property type="match status" value="1"/>
</dbReference>
<comment type="caution">
    <text evidence="4">The sequence shown here is derived from an EMBL/GenBank/DDBJ whole genome shotgun (WGS) entry which is preliminary data.</text>
</comment>
<protein>
    <submittedName>
        <fullName evidence="4">N-acetyltransferase</fullName>
    </submittedName>
</protein>
<dbReference type="AlphaFoldDB" id="A0A937K128"/>
<name>A0A937K128_9BACT</name>
<evidence type="ECO:0000313" key="5">
    <source>
        <dbReference type="Proteomes" id="UP000659388"/>
    </source>
</evidence>
<keyword evidence="1" id="KW-0808">Transferase</keyword>
<dbReference type="Pfam" id="PF00583">
    <property type="entry name" value="Acetyltransf_1"/>
    <property type="match status" value="1"/>
</dbReference>
<evidence type="ECO:0000259" key="3">
    <source>
        <dbReference type="PROSITE" id="PS51186"/>
    </source>
</evidence>
<organism evidence="4 5">
    <name type="scientific">Fulvivirga sediminis</name>
    <dbReference type="NCBI Taxonomy" id="2803949"/>
    <lineage>
        <taxon>Bacteria</taxon>
        <taxon>Pseudomonadati</taxon>
        <taxon>Bacteroidota</taxon>
        <taxon>Cytophagia</taxon>
        <taxon>Cytophagales</taxon>
        <taxon>Fulvivirgaceae</taxon>
        <taxon>Fulvivirga</taxon>
    </lineage>
</organism>
<feature type="domain" description="N-acetyltransferase" evidence="3">
    <location>
        <begin position="17"/>
        <end position="160"/>
    </location>
</feature>